<feature type="compositionally biased region" description="Low complexity" evidence="1">
    <location>
        <begin position="383"/>
        <end position="394"/>
    </location>
</feature>
<keyword evidence="3" id="KW-1185">Reference proteome</keyword>
<name>A0A5N5QAH0_9AGAM</name>
<proteinExistence type="predicted"/>
<dbReference type="OrthoDB" id="3216248at2759"/>
<feature type="compositionally biased region" description="Polar residues" evidence="1">
    <location>
        <begin position="395"/>
        <end position="409"/>
    </location>
</feature>
<accession>A0A5N5QAH0</accession>
<gene>
    <name evidence="2" type="ORF">CTheo_7790</name>
</gene>
<comment type="caution">
    <text evidence="2">The sequence shown here is derived from an EMBL/GenBank/DDBJ whole genome shotgun (WGS) entry which is preliminary data.</text>
</comment>
<evidence type="ECO:0000313" key="3">
    <source>
        <dbReference type="Proteomes" id="UP000383932"/>
    </source>
</evidence>
<protein>
    <submittedName>
        <fullName evidence="2">Uncharacterized protein</fullName>
    </submittedName>
</protein>
<dbReference type="Proteomes" id="UP000383932">
    <property type="component" value="Unassembled WGS sequence"/>
</dbReference>
<reference evidence="2 3" key="1">
    <citation type="journal article" date="2019" name="Fungal Biol. Biotechnol.">
        <title>Draft genome sequence of fastidious pathogen Ceratobasidium theobromae, which causes vascular-streak dieback in Theobroma cacao.</title>
        <authorList>
            <person name="Ali S.S."/>
            <person name="Asman A."/>
            <person name="Shao J."/>
            <person name="Firmansyah A.P."/>
            <person name="Susilo A.W."/>
            <person name="Rosmana A."/>
            <person name="McMahon P."/>
            <person name="Junaid M."/>
            <person name="Guest D."/>
            <person name="Kheng T.Y."/>
            <person name="Meinhardt L.W."/>
            <person name="Bailey B.A."/>
        </authorList>
    </citation>
    <scope>NUCLEOTIDE SEQUENCE [LARGE SCALE GENOMIC DNA]</scope>
    <source>
        <strain evidence="2 3">CT2</strain>
    </source>
</reference>
<sequence length="488" mass="53961">MPRCRLIASDTPLSLTLELLTLYSCRLAKTKATVISPDLASGVKIPSTTMTPIRNRKRNAVESFSIKCVEIPRMRSKRKIPVASSPHSLDMDFADDSLGCNHSVTTSIPGIARGLTWPQKKHSELGEYESGLPHIEPPSLIPIYPLLGSAPPELVVPSQSYFVPSCEQIYQGGYDDYYSESSMDEDPSSRLEEMLVRTARSRAQHRERLSKRWESLCSTRIRSLKEKTIQSRILADMAAAAAYSLLAHSSALSTFGASASAHLVMPSDPPTSEADSFSASLTPMSSSSLCTPYGDMVDLTGSTFADHRNELLCRAGPGDTRSLVDRILECMEEFGYEEICVDGLTEAECRRLRTETRKRRRLDRRHSLELGLLLELKQKQMGRSRSSSTSSTSSDFTAEPSTPPSESLQVHTVDHLVAKMLLKRREASHRPCSSSITTRAAFEARGCSSLRNPTKAQTLVARNVNRSYSDTTILYSSDLFLLSNNVLI</sequence>
<evidence type="ECO:0000256" key="1">
    <source>
        <dbReference type="SAM" id="MobiDB-lite"/>
    </source>
</evidence>
<feature type="region of interest" description="Disordered" evidence="1">
    <location>
        <begin position="379"/>
        <end position="409"/>
    </location>
</feature>
<dbReference type="EMBL" id="SSOP01000373">
    <property type="protein sequence ID" value="KAB5588772.1"/>
    <property type="molecule type" value="Genomic_DNA"/>
</dbReference>
<evidence type="ECO:0000313" key="2">
    <source>
        <dbReference type="EMBL" id="KAB5588772.1"/>
    </source>
</evidence>
<organism evidence="2 3">
    <name type="scientific">Ceratobasidium theobromae</name>
    <dbReference type="NCBI Taxonomy" id="1582974"/>
    <lineage>
        <taxon>Eukaryota</taxon>
        <taxon>Fungi</taxon>
        <taxon>Dikarya</taxon>
        <taxon>Basidiomycota</taxon>
        <taxon>Agaricomycotina</taxon>
        <taxon>Agaricomycetes</taxon>
        <taxon>Cantharellales</taxon>
        <taxon>Ceratobasidiaceae</taxon>
        <taxon>Ceratobasidium</taxon>
    </lineage>
</organism>
<dbReference type="AlphaFoldDB" id="A0A5N5QAH0"/>